<feature type="transmembrane region" description="Helical" evidence="1">
    <location>
        <begin position="281"/>
        <end position="300"/>
    </location>
</feature>
<name>A0ABS5B4P6_9STRE</name>
<keyword evidence="1" id="KW-0812">Transmembrane</keyword>
<dbReference type="Proteomes" id="UP001519296">
    <property type="component" value="Unassembled WGS sequence"/>
</dbReference>
<keyword evidence="1" id="KW-0472">Membrane</keyword>
<dbReference type="RefSeq" id="WP_209627360.1">
    <property type="nucleotide sequence ID" value="NZ_PRDG01000002.1"/>
</dbReference>
<feature type="transmembrane region" description="Helical" evidence="1">
    <location>
        <begin position="229"/>
        <end position="250"/>
    </location>
</feature>
<feature type="transmembrane region" description="Helical" evidence="1">
    <location>
        <begin position="123"/>
        <end position="141"/>
    </location>
</feature>
<organism evidence="2 3">
    <name type="scientific">Streptococcus oricebi</name>
    <dbReference type="NCBI Taxonomy" id="1547447"/>
    <lineage>
        <taxon>Bacteria</taxon>
        <taxon>Bacillati</taxon>
        <taxon>Bacillota</taxon>
        <taxon>Bacilli</taxon>
        <taxon>Lactobacillales</taxon>
        <taxon>Streptococcaceae</taxon>
        <taxon>Streptococcus</taxon>
    </lineage>
</organism>
<gene>
    <name evidence="2" type="ORF">C4K46_03265</name>
</gene>
<protein>
    <submittedName>
        <fullName evidence="2">Uncharacterized protein</fullName>
    </submittedName>
</protein>
<sequence>MKYGILLLILFIIILVYTVCEIIVEEDKERNNFLIKSFVVSFFFLFLPALAISYIEYTTNDIGDIFLSIIYYFMYCSMFFLLKIAWQIRKFFSKKNQNKYFKKEDNDKEPSNSSKIDTGLRKILTGSIAITVIFFLFIFYGNNIRDILSLVSFIFGAMFDKIIALLKGPKDVEDKISDELNYTFEHFAPLFFYIMAVSIFFISIIYKPLLYYLLEQKFIVLVQLVQYKIFLTIILFLICFYVVLFGLAILSKKKTENKKAKINNSLKKKIDEILKSLCKNFYILVPYMLLFLILFQSFFIRETKDYSKGISKFKEVVNSSTVKQKMSDITSISVQDIKVYPRVEKNTYLLVVVPKKVKYIEQGKSQELADYLLQIERATFINNSLPLLKIVAHRDYPNDKVLETLYERNIDIQEGESEMMPYRAE</sequence>
<proteinExistence type="predicted"/>
<feature type="transmembrane region" description="Helical" evidence="1">
    <location>
        <begin position="187"/>
        <end position="209"/>
    </location>
</feature>
<accession>A0ABS5B4P6</accession>
<evidence type="ECO:0000313" key="2">
    <source>
        <dbReference type="EMBL" id="MBP2622954.1"/>
    </source>
</evidence>
<evidence type="ECO:0000313" key="3">
    <source>
        <dbReference type="Proteomes" id="UP001519296"/>
    </source>
</evidence>
<dbReference type="EMBL" id="PRDG01000002">
    <property type="protein sequence ID" value="MBP2622954.1"/>
    <property type="molecule type" value="Genomic_DNA"/>
</dbReference>
<reference evidence="2 3" key="1">
    <citation type="submission" date="2018-02" db="EMBL/GenBank/DDBJ databases">
        <title>Draft genome sequence of Streptococcus oricebi CCUG 70868T type strain.</title>
        <authorList>
            <person name="Mendez V."/>
            <person name="Salva-Serra F."/>
            <person name="Jaen-Luchoro D."/>
            <person name="Gonzales-Siles L."/>
            <person name="Karlsson R."/>
            <person name="Engstrom-Jakobsson H."/>
            <person name="Busquets A."/>
            <person name="Gomila M."/>
            <person name="Pineiro-Iglesias B."/>
            <person name="Bennasar-Figueras A."/>
            <person name="Seeger M."/>
            <person name="Moore E."/>
        </authorList>
    </citation>
    <scope>NUCLEOTIDE SEQUENCE [LARGE SCALE GENOMIC DNA]</scope>
    <source>
        <strain evidence="2 3">CCUG 70868</strain>
    </source>
</reference>
<feature type="transmembrane region" description="Helical" evidence="1">
    <location>
        <begin position="147"/>
        <end position="166"/>
    </location>
</feature>
<feature type="transmembrane region" description="Helical" evidence="1">
    <location>
        <begin position="33"/>
        <end position="53"/>
    </location>
</feature>
<keyword evidence="3" id="KW-1185">Reference proteome</keyword>
<feature type="transmembrane region" description="Helical" evidence="1">
    <location>
        <begin position="6"/>
        <end position="24"/>
    </location>
</feature>
<evidence type="ECO:0000256" key="1">
    <source>
        <dbReference type="SAM" id="Phobius"/>
    </source>
</evidence>
<comment type="caution">
    <text evidence="2">The sequence shown here is derived from an EMBL/GenBank/DDBJ whole genome shotgun (WGS) entry which is preliminary data.</text>
</comment>
<feature type="transmembrane region" description="Helical" evidence="1">
    <location>
        <begin position="65"/>
        <end position="86"/>
    </location>
</feature>
<keyword evidence="1" id="KW-1133">Transmembrane helix</keyword>